<dbReference type="InterPro" id="IPR006379">
    <property type="entry name" value="HAD-SF_hydro_IIB"/>
</dbReference>
<dbReference type="AlphaFoldDB" id="A0A914AT33"/>
<dbReference type="GO" id="GO:0006013">
    <property type="term" value="P:mannose metabolic process"/>
    <property type="evidence" value="ECO:0007669"/>
    <property type="project" value="TreeGrafter"/>
</dbReference>
<dbReference type="PANTHER" id="PTHR10466:SF0">
    <property type="entry name" value="PHOSPHOMANNOMUTASE"/>
    <property type="match status" value="1"/>
</dbReference>
<evidence type="ECO:0000256" key="10">
    <source>
        <dbReference type="PIRSR" id="PIRSR605002-1"/>
    </source>
</evidence>
<comment type="cofactor">
    <cofactor evidence="12">
        <name>Mg(2+)</name>
        <dbReference type="ChEBI" id="CHEBI:18420"/>
    </cofactor>
</comment>
<dbReference type="Proteomes" id="UP000887568">
    <property type="component" value="Unplaced"/>
</dbReference>
<dbReference type="SFLD" id="SFLDG01143">
    <property type="entry name" value="C2.B.3:_Phosphomannomutase_Lik"/>
    <property type="match status" value="1"/>
</dbReference>
<dbReference type="GO" id="GO:0005829">
    <property type="term" value="C:cytosol"/>
    <property type="evidence" value="ECO:0007669"/>
    <property type="project" value="TreeGrafter"/>
</dbReference>
<evidence type="ECO:0000313" key="14">
    <source>
        <dbReference type="EnsemblMetazoa" id="XP_038066927.1"/>
    </source>
</evidence>
<dbReference type="GO" id="GO:0046872">
    <property type="term" value="F:metal ion binding"/>
    <property type="evidence" value="ECO:0007669"/>
    <property type="project" value="UniProtKB-KW"/>
</dbReference>
<dbReference type="GeneID" id="119736955"/>
<reference evidence="14" key="1">
    <citation type="submission" date="2022-11" db="UniProtKB">
        <authorList>
            <consortium name="EnsemblMetazoa"/>
        </authorList>
    </citation>
    <scope>IDENTIFICATION</scope>
</reference>
<dbReference type="NCBIfam" id="TIGR01484">
    <property type="entry name" value="HAD-SF-IIB"/>
    <property type="match status" value="1"/>
</dbReference>
<dbReference type="RefSeq" id="XP_038066927.1">
    <property type="nucleotide sequence ID" value="XM_038210999.1"/>
</dbReference>
<feature type="binding site" evidence="11">
    <location>
        <position position="126"/>
    </location>
    <ligand>
        <name>alpha-D-mannose 1-phosphate</name>
        <dbReference type="ChEBI" id="CHEBI:58409"/>
    </ligand>
</feature>
<keyword evidence="8 12" id="KW-0460">Magnesium</keyword>
<dbReference type="InterPro" id="IPR023214">
    <property type="entry name" value="HAD_sf"/>
</dbReference>
<keyword evidence="9 13" id="KW-0413">Isomerase</keyword>
<comment type="function">
    <text evidence="13">Involved in the synthesis of the GDP-mannose and dolichol-phosphate-mannose required for a number of critical mannosyl transfer reactions.</text>
</comment>
<dbReference type="GO" id="GO:0009298">
    <property type="term" value="P:GDP-mannose biosynthetic process"/>
    <property type="evidence" value="ECO:0007669"/>
    <property type="project" value="InterPro"/>
</dbReference>
<evidence type="ECO:0000256" key="11">
    <source>
        <dbReference type="PIRSR" id="PIRSR605002-2"/>
    </source>
</evidence>
<feature type="binding site" evidence="11">
    <location>
        <position position="21"/>
    </location>
    <ligand>
        <name>alpha-D-mannose 1-phosphate</name>
        <dbReference type="ChEBI" id="CHEBI:58409"/>
    </ligand>
</feature>
<keyword evidence="7 12" id="KW-0479">Metal-binding</keyword>
<feature type="binding site" evidence="12">
    <location>
        <position position="14"/>
    </location>
    <ligand>
        <name>Mg(2+)</name>
        <dbReference type="ChEBI" id="CHEBI:18420"/>
        <label>1</label>
    </ligand>
</feature>
<dbReference type="CDD" id="cd02585">
    <property type="entry name" value="HAD_PMM"/>
    <property type="match status" value="1"/>
</dbReference>
<comment type="catalytic activity">
    <reaction evidence="13">
        <text>alpha-D-mannose 1-phosphate = D-mannose 6-phosphate</text>
        <dbReference type="Rhea" id="RHEA:11140"/>
        <dbReference type="ChEBI" id="CHEBI:58409"/>
        <dbReference type="ChEBI" id="CHEBI:58735"/>
        <dbReference type="EC" id="5.4.2.8"/>
    </reaction>
</comment>
<protein>
    <recommendedName>
        <fullName evidence="5 13">Phosphomannomutase</fullName>
        <ecNumber evidence="5 13">5.4.2.8</ecNumber>
    </recommendedName>
</protein>
<dbReference type="OMA" id="ISHRVYT"/>
<feature type="binding site" evidence="11">
    <location>
        <position position="184"/>
    </location>
    <ligand>
        <name>alpha-D-mannose 1-phosphate</name>
        <dbReference type="ChEBI" id="CHEBI:58409"/>
    </ligand>
</feature>
<keyword evidence="15" id="KW-1185">Reference proteome</keyword>
<evidence type="ECO:0000256" key="8">
    <source>
        <dbReference type="ARBA" id="ARBA00022842"/>
    </source>
</evidence>
<feature type="binding site" evidence="12">
    <location>
        <position position="223"/>
    </location>
    <ligand>
        <name>Mg(2+)</name>
        <dbReference type="ChEBI" id="CHEBI:18420"/>
        <label>1</label>
    </ligand>
</feature>
<dbReference type="Pfam" id="PF03332">
    <property type="entry name" value="PMM"/>
    <property type="match status" value="1"/>
</dbReference>
<feature type="binding site" evidence="12">
    <location>
        <position position="12"/>
    </location>
    <ligand>
        <name>Mg(2+)</name>
        <dbReference type="ChEBI" id="CHEBI:18420"/>
        <label>1</label>
    </ligand>
</feature>
<feature type="binding site" evidence="12">
    <location>
        <position position="228"/>
    </location>
    <ligand>
        <name>Mg(2+)</name>
        <dbReference type="ChEBI" id="CHEBI:18420"/>
        <label>1</label>
    </ligand>
</feature>
<evidence type="ECO:0000256" key="6">
    <source>
        <dbReference type="ARBA" id="ARBA00022490"/>
    </source>
</evidence>
<evidence type="ECO:0000256" key="12">
    <source>
        <dbReference type="PIRSR" id="PIRSR605002-3"/>
    </source>
</evidence>
<dbReference type="PANTHER" id="PTHR10466">
    <property type="entry name" value="PHOSPHOMANNOMUTASE"/>
    <property type="match status" value="1"/>
</dbReference>
<dbReference type="GO" id="GO:0004615">
    <property type="term" value="F:phosphomannomutase activity"/>
    <property type="evidence" value="ECO:0007669"/>
    <property type="project" value="UniProtKB-EC"/>
</dbReference>
<name>A0A914AT33_PATMI</name>
<dbReference type="InterPro" id="IPR043169">
    <property type="entry name" value="PMM_cap"/>
</dbReference>
<evidence type="ECO:0000256" key="7">
    <source>
        <dbReference type="ARBA" id="ARBA00022723"/>
    </source>
</evidence>
<dbReference type="SFLD" id="SFLDG01140">
    <property type="entry name" value="C2.B:_Phosphomannomutase_and_P"/>
    <property type="match status" value="1"/>
</dbReference>
<comment type="similarity">
    <text evidence="3 13">Belongs to the eukaryotic PMM family.</text>
</comment>
<evidence type="ECO:0000313" key="15">
    <source>
        <dbReference type="Proteomes" id="UP000887568"/>
    </source>
</evidence>
<comment type="subunit">
    <text evidence="4 13">Homodimer.</text>
</comment>
<feature type="binding site" evidence="11">
    <location>
        <position position="144"/>
    </location>
    <ligand>
        <name>alpha-D-mannose 1-phosphate</name>
        <dbReference type="ChEBI" id="CHEBI:58409"/>
    </ligand>
</feature>
<dbReference type="GO" id="GO:0006487">
    <property type="term" value="P:protein N-linked glycosylation"/>
    <property type="evidence" value="ECO:0007669"/>
    <property type="project" value="TreeGrafter"/>
</dbReference>
<feature type="binding site" evidence="11">
    <location>
        <position position="137"/>
    </location>
    <ligand>
        <name>alpha-D-mannose 1-phosphate</name>
        <dbReference type="ChEBI" id="CHEBI:58409"/>
    </ligand>
</feature>
<dbReference type="FunFam" id="3.30.1240.20:FF:000001">
    <property type="entry name" value="Phosphomannomutase"/>
    <property type="match status" value="1"/>
</dbReference>
<dbReference type="EC" id="5.4.2.8" evidence="5 13"/>
<comment type="subcellular location">
    <subcellularLocation>
        <location evidence="1 13">Cytoplasm</location>
    </subcellularLocation>
</comment>
<dbReference type="EnsemblMetazoa" id="XM_038210999.1">
    <property type="protein sequence ID" value="XP_038066927.1"/>
    <property type="gene ID" value="LOC119736955"/>
</dbReference>
<evidence type="ECO:0000256" key="2">
    <source>
        <dbReference type="ARBA" id="ARBA00004699"/>
    </source>
</evidence>
<dbReference type="Gene3D" id="3.30.1240.20">
    <property type="match status" value="1"/>
</dbReference>
<evidence type="ECO:0000256" key="1">
    <source>
        <dbReference type="ARBA" id="ARBA00004496"/>
    </source>
</evidence>
<evidence type="ECO:0000256" key="9">
    <source>
        <dbReference type="ARBA" id="ARBA00023235"/>
    </source>
</evidence>
<dbReference type="SFLD" id="SFLDF00445">
    <property type="entry name" value="alpha-phosphomannomutase"/>
    <property type="match status" value="1"/>
</dbReference>
<keyword evidence="6 13" id="KW-0963">Cytoplasm</keyword>
<feature type="binding site" evidence="11">
    <location>
        <position position="182"/>
    </location>
    <ligand>
        <name>alpha-D-mannose 1-phosphate</name>
        <dbReference type="ChEBI" id="CHEBI:58409"/>
    </ligand>
</feature>
<proteinExistence type="inferred from homology"/>
<sequence>MENHKKTILLFDVDGTLTASRQIITAEIKEFISSVCEKFSCGLVGGSDCVKITEQMGGQESLDRMGFIYVFSENGLVACKRGKTIGLMNLVEHMGEEKLQALINFALGYFASLKLPAKRGTFVEFRKGMINFCPVGRSCSQAERQQFSDLDQKEHIREEMVKHLREKFDADGWEFSIGGQISIDAFPKGWDKRYCLQYLEKDFDTIHFFGDRVLKGGNDHEIYSDPRTIGHQVMNPADTKKQVLELLSENGVTL</sequence>
<evidence type="ECO:0000256" key="3">
    <source>
        <dbReference type="ARBA" id="ARBA00009736"/>
    </source>
</evidence>
<feature type="active site" description="Proton donor/acceptor" evidence="10">
    <location>
        <position position="14"/>
    </location>
</feature>
<evidence type="ECO:0000256" key="13">
    <source>
        <dbReference type="RuleBase" id="RU361118"/>
    </source>
</evidence>
<dbReference type="InterPro" id="IPR036412">
    <property type="entry name" value="HAD-like_sf"/>
</dbReference>
<dbReference type="Gene3D" id="3.40.50.1000">
    <property type="entry name" value="HAD superfamily/HAD-like"/>
    <property type="match status" value="1"/>
</dbReference>
<organism evidence="14 15">
    <name type="scientific">Patiria miniata</name>
    <name type="common">Bat star</name>
    <name type="synonym">Asterina miniata</name>
    <dbReference type="NCBI Taxonomy" id="46514"/>
    <lineage>
        <taxon>Eukaryota</taxon>
        <taxon>Metazoa</taxon>
        <taxon>Echinodermata</taxon>
        <taxon>Eleutherozoa</taxon>
        <taxon>Asterozoa</taxon>
        <taxon>Asteroidea</taxon>
        <taxon>Valvatacea</taxon>
        <taxon>Valvatida</taxon>
        <taxon>Asterinidae</taxon>
        <taxon>Patiria</taxon>
    </lineage>
</organism>
<feature type="active site" description="Nucleophile" evidence="10">
    <location>
        <position position="12"/>
    </location>
</feature>
<dbReference type="SUPFAM" id="SSF56784">
    <property type="entry name" value="HAD-like"/>
    <property type="match status" value="1"/>
</dbReference>
<accession>A0A914AT33</accession>
<evidence type="ECO:0000256" key="5">
    <source>
        <dbReference type="ARBA" id="ARBA00012730"/>
    </source>
</evidence>
<comment type="pathway">
    <text evidence="2 13">Nucleotide-sugar biosynthesis; GDP-alpha-D-mannose biosynthesis; alpha-D-mannose 1-phosphate from D-fructose 6-phosphate: step 2/2.</text>
</comment>
<feature type="binding site" evidence="12">
    <location>
        <position position="225"/>
    </location>
    <ligand>
        <name>Mg(2+)</name>
        <dbReference type="ChEBI" id="CHEBI:18420"/>
        <label>1</label>
    </ligand>
</feature>
<dbReference type="OrthoDB" id="10264771at2759"/>
<dbReference type="InterPro" id="IPR005002">
    <property type="entry name" value="PMM"/>
</dbReference>
<evidence type="ECO:0000256" key="4">
    <source>
        <dbReference type="ARBA" id="ARBA00011738"/>
    </source>
</evidence>
<feature type="binding site" evidence="12">
    <location>
        <position position="211"/>
    </location>
    <ligand>
        <name>Mg(2+)</name>
        <dbReference type="ChEBI" id="CHEBI:18420"/>
        <label>1</label>
    </ligand>
</feature>
<dbReference type="SFLD" id="SFLDS00003">
    <property type="entry name" value="Haloacid_Dehalogenase"/>
    <property type="match status" value="1"/>
</dbReference>